<sequence length="231" mass="25754">MSTVAPQLLIAAAMNAYCLECGTVELRNQLRFLKNNELEVNKKDVIVAIMEGIAVKVVFMAITINHDDFIVLGRDLLGPNALGLVEIEQGHTIPGFDLFHTWFIKPVEHVQERLNLPTMAERSSTTLISEEGGWNCMNAASLVENIFLVGSVQGTMEQLIDVAHDRIGEAVHEIHKRMVRKADGQVDSVHGDPVHKGNEQTKIDDELRSWENSELTSRAREESHSQVKGHT</sequence>
<feature type="compositionally biased region" description="Basic and acidic residues" evidence="1">
    <location>
        <begin position="182"/>
        <end position="225"/>
    </location>
</feature>
<accession>A0ABR3PD18</accession>
<dbReference type="EMBL" id="JBFMKM010000010">
    <property type="protein sequence ID" value="KAL1303606.1"/>
    <property type="molecule type" value="Genomic_DNA"/>
</dbReference>
<reference evidence="2 3" key="1">
    <citation type="submission" date="2024-07" db="EMBL/GenBank/DDBJ databases">
        <title>Draft sequence of the Neodothiora populina.</title>
        <authorList>
            <person name="Drown D.D."/>
            <person name="Schuette U.S."/>
            <person name="Buechlein A.B."/>
            <person name="Rusch D.R."/>
            <person name="Winton L.W."/>
            <person name="Adams G.A."/>
        </authorList>
    </citation>
    <scope>NUCLEOTIDE SEQUENCE [LARGE SCALE GENOMIC DNA]</scope>
    <source>
        <strain evidence="2 3">CPC 39397</strain>
    </source>
</reference>
<feature type="region of interest" description="Disordered" evidence="1">
    <location>
        <begin position="182"/>
        <end position="231"/>
    </location>
</feature>
<keyword evidence="3" id="KW-1185">Reference proteome</keyword>
<evidence type="ECO:0000256" key="1">
    <source>
        <dbReference type="SAM" id="MobiDB-lite"/>
    </source>
</evidence>
<evidence type="ECO:0000313" key="3">
    <source>
        <dbReference type="Proteomes" id="UP001562354"/>
    </source>
</evidence>
<dbReference type="RefSeq" id="XP_069199881.1">
    <property type="nucleotide sequence ID" value="XM_069347006.1"/>
</dbReference>
<proteinExistence type="predicted"/>
<gene>
    <name evidence="2" type="ORF">AAFC00_006970</name>
</gene>
<dbReference type="GeneID" id="95980669"/>
<name>A0ABR3PD18_9PEZI</name>
<dbReference type="Proteomes" id="UP001562354">
    <property type="component" value="Unassembled WGS sequence"/>
</dbReference>
<protein>
    <submittedName>
        <fullName evidence="2">Uncharacterized protein</fullName>
    </submittedName>
</protein>
<evidence type="ECO:0000313" key="2">
    <source>
        <dbReference type="EMBL" id="KAL1303606.1"/>
    </source>
</evidence>
<comment type="caution">
    <text evidence="2">The sequence shown here is derived from an EMBL/GenBank/DDBJ whole genome shotgun (WGS) entry which is preliminary data.</text>
</comment>
<organism evidence="2 3">
    <name type="scientific">Neodothiora populina</name>
    <dbReference type="NCBI Taxonomy" id="2781224"/>
    <lineage>
        <taxon>Eukaryota</taxon>
        <taxon>Fungi</taxon>
        <taxon>Dikarya</taxon>
        <taxon>Ascomycota</taxon>
        <taxon>Pezizomycotina</taxon>
        <taxon>Dothideomycetes</taxon>
        <taxon>Dothideomycetidae</taxon>
        <taxon>Dothideales</taxon>
        <taxon>Dothioraceae</taxon>
        <taxon>Neodothiora</taxon>
    </lineage>
</organism>